<dbReference type="EMBL" id="JAAGOB010000008">
    <property type="protein sequence ID" value="NED96896.1"/>
    <property type="molecule type" value="Genomic_DNA"/>
</dbReference>
<dbReference type="Gene3D" id="1.10.10.2840">
    <property type="entry name" value="PucR C-terminal helix-turn-helix domain"/>
    <property type="match status" value="1"/>
</dbReference>
<feature type="domain" description="CdaR GGDEF-like" evidence="4">
    <location>
        <begin position="315"/>
        <end position="426"/>
    </location>
</feature>
<dbReference type="AlphaFoldDB" id="A0A6N9YPC3"/>
<dbReference type="InterPro" id="IPR041522">
    <property type="entry name" value="CdaR_GGDEF"/>
</dbReference>
<proteinExistence type="inferred from homology"/>
<evidence type="ECO:0000259" key="4">
    <source>
        <dbReference type="Pfam" id="PF17853"/>
    </source>
</evidence>
<dbReference type="Proteomes" id="UP000469185">
    <property type="component" value="Unassembled WGS sequence"/>
</dbReference>
<accession>A0A6N9YPC3</accession>
<name>A0A6N9YPC3_9ACTN</name>
<evidence type="ECO:0000256" key="1">
    <source>
        <dbReference type="ARBA" id="ARBA00006754"/>
    </source>
</evidence>
<protein>
    <submittedName>
        <fullName evidence="5">PucR family transcriptional regulator</fullName>
    </submittedName>
</protein>
<dbReference type="InterPro" id="IPR051448">
    <property type="entry name" value="CdaR-like_regulators"/>
</dbReference>
<evidence type="ECO:0000313" key="5">
    <source>
        <dbReference type="EMBL" id="NED96896.1"/>
    </source>
</evidence>
<comment type="similarity">
    <text evidence="1">Belongs to the CdaR family.</text>
</comment>
<gene>
    <name evidence="5" type="ORF">G1H11_16440</name>
</gene>
<organism evidence="5 6">
    <name type="scientific">Phytoactinopolyspora alkaliphila</name>
    <dbReference type="NCBI Taxonomy" id="1783498"/>
    <lineage>
        <taxon>Bacteria</taxon>
        <taxon>Bacillati</taxon>
        <taxon>Actinomycetota</taxon>
        <taxon>Actinomycetes</taxon>
        <taxon>Jiangellales</taxon>
        <taxon>Jiangellaceae</taxon>
        <taxon>Phytoactinopolyspora</taxon>
    </lineage>
</organism>
<comment type="caution">
    <text evidence="5">The sequence shown here is derived from an EMBL/GenBank/DDBJ whole genome shotgun (WGS) entry which is preliminary data.</text>
</comment>
<feature type="region of interest" description="Disordered" evidence="2">
    <location>
        <begin position="534"/>
        <end position="555"/>
    </location>
</feature>
<sequence>MVRRSREPVMVPAHQRSPKSLCLEDNGAVTSANDIARAVGAPLLRTVVEGGVRAETRDVFLAESHSSSAGEPGDLVLGVGMGGPDEAVDLVRRCAAAGASGLVIRLDLATHPDVMSAAGEAALPVIGAGEGISWAHLVWLLRGVIDRTAVPGPAVSQGVHNDMFALADTVAAVVDAPVTIEDNRSRVLAYSSGQGETDTARVATIVGRRVPEEVAAHFRALGVFRRLARSDEPFLVPEGPDGTRPRLVVPVRAGGEWLGSIWAVVDGPVGDTITADLRKAASVLALHLLRLRAQSDVARRSATELLRSALWQYVPEQAARLELPGSGPWRVVALRAPEAYADTSERLQLWETLARRHGWPEARLADLEETVFAVVDDGSSAGSWIWLRRLVTDAYEADGSGWAAAAGGPATLAELPRSRAEAVELLGLLADAADPHRGSPSVAGPVIQVENAWAALTVHRMAASLDTSLLGGPVQVLTAHDAAHHTDYVATLRMWLRHHGEPRRAARELLIHPNTLRYRMRRIHEVLQDAGGVAGARGRPAAGTDAGSYGTDAGSYGTDAGSGSAADAMDLDDPDQRLALQMQIEARWIQGR</sequence>
<feature type="compositionally biased region" description="Low complexity" evidence="2">
    <location>
        <begin position="536"/>
        <end position="555"/>
    </location>
</feature>
<dbReference type="InterPro" id="IPR042070">
    <property type="entry name" value="PucR_C-HTH_sf"/>
</dbReference>
<dbReference type="Pfam" id="PF17853">
    <property type="entry name" value="GGDEF_2"/>
    <property type="match status" value="1"/>
</dbReference>
<dbReference type="PANTHER" id="PTHR33744:SF17">
    <property type="entry name" value="CONSERVED PROTEIN"/>
    <property type="match status" value="1"/>
</dbReference>
<evidence type="ECO:0000259" key="3">
    <source>
        <dbReference type="Pfam" id="PF13556"/>
    </source>
</evidence>
<evidence type="ECO:0000256" key="2">
    <source>
        <dbReference type="SAM" id="MobiDB-lite"/>
    </source>
</evidence>
<dbReference type="InterPro" id="IPR025736">
    <property type="entry name" value="PucR_C-HTH_dom"/>
</dbReference>
<reference evidence="5 6" key="1">
    <citation type="submission" date="2020-02" db="EMBL/GenBank/DDBJ databases">
        <authorList>
            <person name="Li X.-J."/>
            <person name="Feng X.-M."/>
        </authorList>
    </citation>
    <scope>NUCLEOTIDE SEQUENCE [LARGE SCALE GENOMIC DNA]</scope>
    <source>
        <strain evidence="5 6">CGMCC 4.7225</strain>
    </source>
</reference>
<keyword evidence="6" id="KW-1185">Reference proteome</keyword>
<feature type="domain" description="PucR C-terminal helix-turn-helix" evidence="3">
    <location>
        <begin position="489"/>
        <end position="528"/>
    </location>
</feature>
<dbReference type="PANTHER" id="PTHR33744">
    <property type="entry name" value="CARBOHYDRATE DIACID REGULATOR"/>
    <property type="match status" value="1"/>
</dbReference>
<evidence type="ECO:0000313" key="6">
    <source>
        <dbReference type="Proteomes" id="UP000469185"/>
    </source>
</evidence>
<dbReference type="Pfam" id="PF13556">
    <property type="entry name" value="HTH_30"/>
    <property type="match status" value="1"/>
</dbReference>